<feature type="chain" id="PRO_5016382028" description="Autotransporter domain-containing protein" evidence="2">
    <location>
        <begin position="31"/>
        <end position="1108"/>
    </location>
</feature>
<proteinExistence type="predicted"/>
<keyword evidence="2" id="KW-0732">Signal</keyword>
<dbReference type="SUPFAM" id="SSF103515">
    <property type="entry name" value="Autotransporter"/>
    <property type="match status" value="1"/>
</dbReference>
<feature type="compositionally biased region" description="Low complexity" evidence="1">
    <location>
        <begin position="745"/>
        <end position="759"/>
    </location>
</feature>
<gene>
    <name evidence="4" type="ORF">SUTMEG_12610</name>
</gene>
<feature type="compositionally biased region" description="Acidic residues" evidence="1">
    <location>
        <begin position="764"/>
        <end position="777"/>
    </location>
</feature>
<dbReference type="InterPro" id="IPR036709">
    <property type="entry name" value="Autotransporte_beta_dom_sf"/>
</dbReference>
<dbReference type="EMBL" id="AP018786">
    <property type="protein sequence ID" value="BBF23370.1"/>
    <property type="molecule type" value="Genomic_DNA"/>
</dbReference>
<reference evidence="4 5" key="1">
    <citation type="journal article" date="2018" name="Int. J. Syst. Evol. Microbiol.">
        <title>Mesosutterella multiformis gen. nov., sp. nov., a member of the family Sutterellaceae and Sutterella megalosphaeroides sp. nov., isolated from human faeces.</title>
        <authorList>
            <person name="Sakamoto M."/>
            <person name="Ikeyama N."/>
            <person name="Kunihiro T."/>
            <person name="Iino T."/>
            <person name="Yuki M."/>
            <person name="Ohkuma M."/>
        </authorList>
    </citation>
    <scope>NUCLEOTIDE SEQUENCE [LARGE SCALE GENOMIC DNA]</scope>
    <source>
        <strain evidence="4 5">6FBBBH3</strain>
    </source>
</reference>
<feature type="compositionally biased region" description="Gly residues" evidence="1">
    <location>
        <begin position="687"/>
        <end position="701"/>
    </location>
</feature>
<dbReference type="InterPro" id="IPR005546">
    <property type="entry name" value="Autotransporte_beta"/>
</dbReference>
<evidence type="ECO:0000313" key="4">
    <source>
        <dbReference type="EMBL" id="BBF23370.1"/>
    </source>
</evidence>
<dbReference type="PROSITE" id="PS51208">
    <property type="entry name" value="AUTOTRANSPORTER"/>
    <property type="match status" value="1"/>
</dbReference>
<feature type="compositionally biased region" description="Gly residues" evidence="1">
    <location>
        <begin position="725"/>
        <end position="735"/>
    </location>
</feature>
<evidence type="ECO:0000256" key="1">
    <source>
        <dbReference type="SAM" id="MobiDB-lite"/>
    </source>
</evidence>
<dbReference type="AlphaFoldDB" id="A0A2Z6IBU2"/>
<dbReference type="Proteomes" id="UP000271003">
    <property type="component" value="Chromosome"/>
</dbReference>
<feature type="compositionally biased region" description="Gly residues" evidence="1">
    <location>
        <begin position="781"/>
        <end position="790"/>
    </location>
</feature>
<evidence type="ECO:0000259" key="3">
    <source>
        <dbReference type="PROSITE" id="PS51208"/>
    </source>
</evidence>
<evidence type="ECO:0000313" key="5">
    <source>
        <dbReference type="Proteomes" id="UP000271003"/>
    </source>
</evidence>
<sequence>MKSQSPHFTVAALARALAAALAFSTGAASAGPVMVIPESTSGNDVVLKNTEYVLNGVATPVTWSYDTVAGGYSDGGATVSNNTVTVNDPEMVKSGIGYLYGGYGKSGLVTGNRLVVDGSYRGGNGSLGVSFILRGSFSESGDVVGNSLELKRMRLAAYGTTVGHESQTGRVADNTVLLQSVVLNREPTYLGVRTYSGSAERNTLILRGYKSPYGGSGSELPTRIDRAYAASAGNLAVGNRAYLEDWSYVNEFGAAIVDSGLAEDNEVHLTGEHVRVQRVFGVQAQLDSIARGNSVFLESGPRLDDADAAYFLPYGSLTGAQTDTGDAVSNRVVVTGGAVGGDVYGARSNSGTVTSNVVRMADDEGIHSGFFVGGLSTEGTAAKNRVVIEGGTLTGTLAGGQTASGTATGNVVEMKGGTFTGDIYGGHAVLDGTVSENIVEISGGKVIGNVYARFVNYGLDGTADHSSSVGNRIVLKGSEAGMPDLSKARLIASNVPVPVAPPPGDCSADGSCTDGVTEVPVEEPIPGEPPVEAAALLRKAPSLRETVFSSGGTLEIDGFSGSVLSVADFERIDFTNVVYTDASADRPILTILDADASRTDDTLVSVSRITLDGSADLTNLKTLKLLEIVDAPDIAFKYDESKVFDIYQGVGVIAQGSLVASPSGGVDVGEPNVTPDPNPGDGDSGDNSGGNPGGGDSGEGGTENPDDGNDNSGNGGDSGDNPGENPGGGDSGDGGTENPDDGNDNSDNGSDSGDNPGENPGVDDSGDGDTENPDDGSDNSGNGGDSGDNSGGIDVDIDNARVNPQMRLVARTRAASVAFANTGAELVSEKLSALRSETREGGHFFGGIYGKREKFDVASNLDIKGYSAIVGAGWRSRTSFADVTGALFYEHGKGDYTTENTFAGQSFDGTGSLRTNGGGAALRLDFENGTHASASIRIGDLNTTMDNVLMDGMDRAWGYEVSSTYYGLTTEIGHEWALSHALRLEGYAAYGYTYVDSADFSIGNEKFEFASVSSHRLKAGARVHYAVNEASRITAGLSYEQELDGKTTLRVGSLEAPAENIKGGTVGAEAGFSFTPSSASNWTIDATARAFAGERQGISGTFQSTWRF</sequence>
<keyword evidence="5" id="KW-1185">Reference proteome</keyword>
<feature type="signal peptide" evidence="2">
    <location>
        <begin position="1"/>
        <end position="30"/>
    </location>
</feature>
<dbReference type="KEGG" id="sutt:SUTMEG_12610"/>
<dbReference type="RefSeq" id="WP_120176988.1">
    <property type="nucleotide sequence ID" value="NZ_AP018786.1"/>
</dbReference>
<protein>
    <recommendedName>
        <fullName evidence="3">Autotransporter domain-containing protein</fullName>
    </recommendedName>
</protein>
<feature type="domain" description="Autotransporter" evidence="3">
    <location>
        <begin position="837"/>
        <end position="1108"/>
    </location>
</feature>
<dbReference type="OrthoDB" id="7805566at2"/>
<accession>A0A2Z6IBU2</accession>
<dbReference type="Gene3D" id="2.40.128.130">
    <property type="entry name" value="Autotransporter beta-domain"/>
    <property type="match status" value="1"/>
</dbReference>
<feature type="region of interest" description="Disordered" evidence="1">
    <location>
        <begin position="662"/>
        <end position="797"/>
    </location>
</feature>
<name>A0A2Z6IBU2_9BURK</name>
<organism evidence="4 5">
    <name type="scientific">Sutterella megalosphaeroides</name>
    <dbReference type="NCBI Taxonomy" id="2494234"/>
    <lineage>
        <taxon>Bacteria</taxon>
        <taxon>Pseudomonadati</taxon>
        <taxon>Pseudomonadota</taxon>
        <taxon>Betaproteobacteria</taxon>
        <taxon>Burkholderiales</taxon>
        <taxon>Sutterellaceae</taxon>
        <taxon>Sutterella</taxon>
    </lineage>
</organism>
<evidence type="ECO:0000256" key="2">
    <source>
        <dbReference type="SAM" id="SignalP"/>
    </source>
</evidence>
<dbReference type="Pfam" id="PF03797">
    <property type="entry name" value="Autotransporter"/>
    <property type="match status" value="1"/>
</dbReference>